<keyword evidence="3" id="KW-0121">Carboxypeptidase</keyword>
<evidence type="ECO:0000313" key="3">
    <source>
        <dbReference type="EMBL" id="TFW11693.1"/>
    </source>
</evidence>
<dbReference type="OrthoDB" id="121544at2"/>
<sequence>MLRLGCVALAVLALPAFAPAAAETASLPAFGPARADPNLVLLEVTLQGDVLTESLSGYQIGNDVYLPLGELSRLLTLAIRTAPAQGRADGYILKEEREFHLDVIERTVYTEGSTENLDRTAVKLQGDDIYVASKVLARWLPVDLALDMSALSLTIKPRETLPLQSNRQRRERARNGVVGPRADPGYPRQPIPYSAVSTPFLDQTVRVDAQGGHGKRRVNAGYTVYATADLLGLEASLFAAIGNTHAQDQARLTLGRSDPDARLLGPLQARTAQFGSIAVPGVSNVLSSSPAGNGVLVSNRPLNVPTNFDSHLLQGDLPPGWDVELFVNDALLGFQQARADGRYTFEVPLVYGVNEFRLVFHGPLGQLRVERQTMVVDRPAVRAGQLEYSVARQHDDRHRERTLAQFTYGLTDRLTATAGMVELPLGAREQRYTNAALRGYWNSFILSAEAVKSNDGGKLAQVGVNTSVAGMSLLVNHAQLDHFSSDWYLPTGDPVKTRDELRLNGRAHLPLLPVLPLQLDLRSDLLESGRRVRDGGIRVSGYLAGSAITNSLRWQSSGGAPTTGTGMLQVSRRVAGVGLSGQLDYETRPDARLSNLAISADKDVAEGMILNVSATHAFRAPSHTVSASLNKTLGSYGLGVTVNYASNGAYSAGMQLFMAMGAEPRQSRWLTDAQPMAGTGSASVLVYLDRNMNGVMDDGDQPIRNAGFLINGGADMARTNGDGIAWLSRLPSRQNVDIALDNQTLEDPAWTALRKGLRVVPRPGKVAQLEFAVNATGELDGTIYRYEHGLKRPAVGLRLELIGIEHKVLATATTGTDGYFVLSGVLPGDYLLRLAPDQLKELKLTDTGMHLITMQPDGDFLYGKDLLVVPGDE</sequence>
<gene>
    <name evidence="3" type="ORF">E4L96_20615</name>
</gene>
<dbReference type="Proteomes" id="UP000298438">
    <property type="component" value="Unassembled WGS sequence"/>
</dbReference>
<name>A0A4Y9RS30_9BURK</name>
<keyword evidence="3" id="KW-0645">Protease</keyword>
<organism evidence="3 4">
    <name type="scientific">Zemynaea arenosa</name>
    <dbReference type="NCBI Taxonomy" id="2561931"/>
    <lineage>
        <taxon>Bacteria</taxon>
        <taxon>Pseudomonadati</taxon>
        <taxon>Pseudomonadota</taxon>
        <taxon>Betaproteobacteria</taxon>
        <taxon>Burkholderiales</taxon>
        <taxon>Oxalobacteraceae</taxon>
        <taxon>Telluria group</taxon>
        <taxon>Zemynaea</taxon>
    </lineage>
</organism>
<dbReference type="EMBL" id="SPVF01000254">
    <property type="protein sequence ID" value="TFW11693.1"/>
    <property type="molecule type" value="Genomic_DNA"/>
</dbReference>
<comment type="caution">
    <text evidence="3">The sequence shown here is derived from an EMBL/GenBank/DDBJ whole genome shotgun (WGS) entry which is preliminary data.</text>
</comment>
<dbReference type="GO" id="GO:0004180">
    <property type="term" value="F:carboxypeptidase activity"/>
    <property type="evidence" value="ECO:0007669"/>
    <property type="project" value="UniProtKB-KW"/>
</dbReference>
<proteinExistence type="predicted"/>
<accession>A0A4Y9RS30</accession>
<keyword evidence="2" id="KW-0732">Signal</keyword>
<evidence type="ECO:0000256" key="1">
    <source>
        <dbReference type="SAM" id="MobiDB-lite"/>
    </source>
</evidence>
<keyword evidence="4" id="KW-1185">Reference proteome</keyword>
<reference evidence="3 4" key="1">
    <citation type="submission" date="2019-03" db="EMBL/GenBank/DDBJ databases">
        <title>Draft Genome Sequence of Massilia arenosa sp. nov., a Novel Massilia Species Isolated from a Sandy-loam Maize Soil.</title>
        <authorList>
            <person name="Raths R."/>
            <person name="Peta V."/>
            <person name="Bucking H."/>
        </authorList>
    </citation>
    <scope>NUCLEOTIDE SEQUENCE [LARGE SCALE GENOMIC DNA]</scope>
    <source>
        <strain evidence="3 4">MC02</strain>
    </source>
</reference>
<evidence type="ECO:0000313" key="4">
    <source>
        <dbReference type="Proteomes" id="UP000298438"/>
    </source>
</evidence>
<dbReference type="SUPFAM" id="SSF49478">
    <property type="entry name" value="Cna protein B-type domain"/>
    <property type="match status" value="1"/>
</dbReference>
<feature type="region of interest" description="Disordered" evidence="1">
    <location>
        <begin position="162"/>
        <end position="189"/>
    </location>
</feature>
<feature type="chain" id="PRO_5021316662" evidence="2">
    <location>
        <begin position="21"/>
        <end position="873"/>
    </location>
</feature>
<keyword evidence="3" id="KW-0378">Hydrolase</keyword>
<feature type="signal peptide" evidence="2">
    <location>
        <begin position="1"/>
        <end position="20"/>
    </location>
</feature>
<evidence type="ECO:0000256" key="2">
    <source>
        <dbReference type="SAM" id="SignalP"/>
    </source>
</evidence>
<protein>
    <submittedName>
        <fullName evidence="3">Carboxypeptidase regulatory-like domain-containing protein</fullName>
    </submittedName>
</protein>
<dbReference type="AlphaFoldDB" id="A0A4Y9RS30"/>
<dbReference type="RefSeq" id="WP_135209101.1">
    <property type="nucleotide sequence ID" value="NZ_SPVF01000254.1"/>
</dbReference>